<accession>A0A919J0Z8</accession>
<dbReference type="Proteomes" id="UP000598174">
    <property type="component" value="Unassembled WGS sequence"/>
</dbReference>
<dbReference type="EMBL" id="BOMM01000035">
    <property type="protein sequence ID" value="GIE12035.1"/>
    <property type="molecule type" value="Genomic_DNA"/>
</dbReference>
<organism evidence="1 2">
    <name type="scientific">Paractinoplanes ferrugineus</name>
    <dbReference type="NCBI Taxonomy" id="113564"/>
    <lineage>
        <taxon>Bacteria</taxon>
        <taxon>Bacillati</taxon>
        <taxon>Actinomycetota</taxon>
        <taxon>Actinomycetes</taxon>
        <taxon>Micromonosporales</taxon>
        <taxon>Micromonosporaceae</taxon>
        <taxon>Paractinoplanes</taxon>
    </lineage>
</organism>
<comment type="caution">
    <text evidence="1">The sequence shown here is derived from an EMBL/GenBank/DDBJ whole genome shotgun (WGS) entry which is preliminary data.</text>
</comment>
<proteinExistence type="predicted"/>
<evidence type="ECO:0000313" key="2">
    <source>
        <dbReference type="Proteomes" id="UP000598174"/>
    </source>
</evidence>
<dbReference type="AlphaFoldDB" id="A0A919J0Z8"/>
<evidence type="ECO:0000313" key="1">
    <source>
        <dbReference type="EMBL" id="GIE12035.1"/>
    </source>
</evidence>
<keyword evidence="2" id="KW-1185">Reference proteome</keyword>
<gene>
    <name evidence="1" type="ORF">Afe05nite_38750</name>
</gene>
<protein>
    <submittedName>
        <fullName evidence="1">Uncharacterized protein</fullName>
    </submittedName>
</protein>
<name>A0A919J0Z8_9ACTN</name>
<sequence length="76" mass="8513">MIVGRAVETMVELAIATKSTSSRPERASMIWRWDIGLELIERASIGVCVTYNYRGRLLIAQSFTLRTESHAGTLMP</sequence>
<reference evidence="1" key="1">
    <citation type="submission" date="2021-01" db="EMBL/GenBank/DDBJ databases">
        <title>Whole genome shotgun sequence of Actinoplanes ferrugineus NBRC 15555.</title>
        <authorList>
            <person name="Komaki H."/>
            <person name="Tamura T."/>
        </authorList>
    </citation>
    <scope>NUCLEOTIDE SEQUENCE</scope>
    <source>
        <strain evidence="1">NBRC 15555</strain>
    </source>
</reference>